<evidence type="ECO:0000259" key="1">
    <source>
        <dbReference type="Pfam" id="PF06985"/>
    </source>
</evidence>
<dbReference type="Proteomes" id="UP001303222">
    <property type="component" value="Unassembled WGS sequence"/>
</dbReference>
<feature type="domain" description="Heterokaryon incompatibility" evidence="1">
    <location>
        <begin position="80"/>
        <end position="220"/>
    </location>
</feature>
<name>A0AAN6NS91_9PEZI</name>
<accession>A0AAN6NS91</accession>
<dbReference type="AlphaFoldDB" id="A0AAN6NS91"/>
<dbReference type="InterPro" id="IPR052895">
    <property type="entry name" value="HetReg/Transcr_Mod"/>
</dbReference>
<gene>
    <name evidence="2" type="ORF">QBC32DRAFT_219979</name>
</gene>
<evidence type="ECO:0000313" key="3">
    <source>
        <dbReference type="Proteomes" id="UP001303222"/>
    </source>
</evidence>
<dbReference type="EMBL" id="MU859220">
    <property type="protein sequence ID" value="KAK3949298.1"/>
    <property type="molecule type" value="Genomic_DNA"/>
</dbReference>
<dbReference type="PANTHER" id="PTHR24148:SF77">
    <property type="entry name" value="HETEROKARYON INCOMPATIBILITY DOMAIN-CONTAINING PROTEIN"/>
    <property type="match status" value="1"/>
</dbReference>
<sequence length="413" mass="47200">MEPQEKNSETATWYEVLSSFTQPRAKNCSSNAGPNQLNGENYPYRQLEHQNTIRLLLIKPDSGEEVTYTLEHSEQAKTPYKALSYEWGLPSDDDPKITIDGHTVRIRKNLHEALKQIKSTIGHLSSLRLWVDALCINQNDNTEKSQQVQKMGAIYSGAEQVIAWLGPASNDSDYAIDILNTPGAERWVMAEELDNDPLGQSAIVSLCDRPYWKRVWIIQELFLAKEFVVMCGSRSITEHQLNLCLGAILPGGSLSNSRHIEARQLSRHEFFRSLGRSAAQQHIRAKGRQVLSRNKTLRYWLYICATCKFRASDPRDYIYALLSVSSEIANGSVSIIPDYDNLVEYVFAEINEVMKLRNRKTPVDGRGRRYVWAEISANLTINKWLNNELGLKVCDVSWYDEFPFDGLIVFYRE</sequence>
<reference evidence="2" key="2">
    <citation type="submission" date="2023-06" db="EMBL/GenBank/DDBJ databases">
        <authorList>
            <consortium name="Lawrence Berkeley National Laboratory"/>
            <person name="Mondo S.J."/>
            <person name="Hensen N."/>
            <person name="Bonometti L."/>
            <person name="Westerberg I."/>
            <person name="Brannstrom I.O."/>
            <person name="Guillou S."/>
            <person name="Cros-Aarteil S."/>
            <person name="Calhoun S."/>
            <person name="Haridas S."/>
            <person name="Kuo A."/>
            <person name="Pangilinan J."/>
            <person name="Riley R."/>
            <person name="Labutti K."/>
            <person name="Andreopoulos B."/>
            <person name="Lipzen A."/>
            <person name="Chen C."/>
            <person name="Yanf M."/>
            <person name="Daum C."/>
            <person name="Ng V."/>
            <person name="Clum A."/>
            <person name="Steindorff A."/>
            <person name="Ohm R."/>
            <person name="Martin F."/>
            <person name="Silar P."/>
            <person name="Natvig D."/>
            <person name="Lalanne C."/>
            <person name="Gautier V."/>
            <person name="Ament-Velasquez S.L."/>
            <person name="Kruys A."/>
            <person name="Hutchinson M.I."/>
            <person name="Powell A.J."/>
            <person name="Barry K."/>
            <person name="Miller A.N."/>
            <person name="Grigoriev I.V."/>
            <person name="Debuchy R."/>
            <person name="Gladieux P."/>
            <person name="Thoren M.H."/>
            <person name="Johannesson H."/>
        </authorList>
    </citation>
    <scope>NUCLEOTIDE SEQUENCE</scope>
    <source>
        <strain evidence="2">CBS 626.80</strain>
    </source>
</reference>
<organism evidence="2 3">
    <name type="scientific">Pseudoneurospora amorphoporcata</name>
    <dbReference type="NCBI Taxonomy" id="241081"/>
    <lineage>
        <taxon>Eukaryota</taxon>
        <taxon>Fungi</taxon>
        <taxon>Dikarya</taxon>
        <taxon>Ascomycota</taxon>
        <taxon>Pezizomycotina</taxon>
        <taxon>Sordariomycetes</taxon>
        <taxon>Sordariomycetidae</taxon>
        <taxon>Sordariales</taxon>
        <taxon>Sordariaceae</taxon>
        <taxon>Pseudoneurospora</taxon>
    </lineage>
</organism>
<comment type="caution">
    <text evidence="2">The sequence shown here is derived from an EMBL/GenBank/DDBJ whole genome shotgun (WGS) entry which is preliminary data.</text>
</comment>
<dbReference type="InterPro" id="IPR010730">
    <property type="entry name" value="HET"/>
</dbReference>
<proteinExistence type="predicted"/>
<dbReference type="Pfam" id="PF06985">
    <property type="entry name" value="HET"/>
    <property type="match status" value="1"/>
</dbReference>
<reference evidence="2" key="1">
    <citation type="journal article" date="2023" name="Mol. Phylogenet. Evol.">
        <title>Genome-scale phylogeny and comparative genomics of the fungal order Sordariales.</title>
        <authorList>
            <person name="Hensen N."/>
            <person name="Bonometti L."/>
            <person name="Westerberg I."/>
            <person name="Brannstrom I.O."/>
            <person name="Guillou S."/>
            <person name="Cros-Aarteil S."/>
            <person name="Calhoun S."/>
            <person name="Haridas S."/>
            <person name="Kuo A."/>
            <person name="Mondo S."/>
            <person name="Pangilinan J."/>
            <person name="Riley R."/>
            <person name="LaButti K."/>
            <person name="Andreopoulos B."/>
            <person name="Lipzen A."/>
            <person name="Chen C."/>
            <person name="Yan M."/>
            <person name="Daum C."/>
            <person name="Ng V."/>
            <person name="Clum A."/>
            <person name="Steindorff A."/>
            <person name="Ohm R.A."/>
            <person name="Martin F."/>
            <person name="Silar P."/>
            <person name="Natvig D.O."/>
            <person name="Lalanne C."/>
            <person name="Gautier V."/>
            <person name="Ament-Velasquez S.L."/>
            <person name="Kruys A."/>
            <person name="Hutchinson M.I."/>
            <person name="Powell A.J."/>
            <person name="Barry K."/>
            <person name="Miller A.N."/>
            <person name="Grigoriev I.V."/>
            <person name="Debuchy R."/>
            <person name="Gladieux P."/>
            <person name="Hiltunen Thoren M."/>
            <person name="Johannesson H."/>
        </authorList>
    </citation>
    <scope>NUCLEOTIDE SEQUENCE</scope>
    <source>
        <strain evidence="2">CBS 626.80</strain>
    </source>
</reference>
<evidence type="ECO:0000313" key="2">
    <source>
        <dbReference type="EMBL" id="KAK3949298.1"/>
    </source>
</evidence>
<protein>
    <submittedName>
        <fullName evidence="2">Heterokaryon incompatibility protein-domain-containing protein</fullName>
    </submittedName>
</protein>
<dbReference type="PANTHER" id="PTHR24148">
    <property type="entry name" value="ANKYRIN REPEAT DOMAIN-CONTAINING PROTEIN 39 HOMOLOG-RELATED"/>
    <property type="match status" value="1"/>
</dbReference>
<keyword evidence="3" id="KW-1185">Reference proteome</keyword>